<evidence type="ECO:0000256" key="5">
    <source>
        <dbReference type="ARBA" id="ARBA00038253"/>
    </source>
</evidence>
<evidence type="ECO:0000256" key="4">
    <source>
        <dbReference type="ARBA" id="ARBA00022803"/>
    </source>
</evidence>
<proteinExistence type="inferred from homology"/>
<dbReference type="InterPro" id="IPR011990">
    <property type="entry name" value="TPR-like_helical_dom_sf"/>
</dbReference>
<dbReference type="RefSeq" id="WP_184576040.1">
    <property type="nucleotide sequence ID" value="NZ_JACHJT010000001.1"/>
</dbReference>
<dbReference type="PANTHER" id="PTHR46630">
    <property type="entry name" value="TETRATRICOPEPTIDE REPEAT PROTEIN 29"/>
    <property type="match status" value="1"/>
</dbReference>
<evidence type="ECO:0000256" key="1">
    <source>
        <dbReference type="ARBA" id="ARBA00004496"/>
    </source>
</evidence>
<accession>A0A7W7W1I9</accession>
<sequence>MFDEARNQPAVFDGRTSALDWLTTELPTLRALVDLAHDSGRNHTAWHLCEAMWELFSYNRHYDAWLQTHTAGLAAAHELGEPAARARMLVALSSAHLHLGDVETAANGCHRAHELWLRVGHRLGQASALESLGVTDLVSGNPRSAIARFSRALALVTAEDDPRAITMMHRRLGEAHRDAGNHDHALDYLTHAHQHFAAIGDDYMTSRLLIGLADLHIKTHRGDQARTALDEALHLAQRAQAPMEIARSHQMLGDVAMLRGHVAHARHHLQRALSGYTAFDAPEADEVGRLLARLDPGEEEAPT</sequence>
<dbReference type="AlphaFoldDB" id="A0A7W7W1I9"/>
<dbReference type="GO" id="GO:0005737">
    <property type="term" value="C:cytoplasm"/>
    <property type="evidence" value="ECO:0007669"/>
    <property type="project" value="UniProtKB-SubCell"/>
</dbReference>
<protein>
    <submittedName>
        <fullName evidence="6">Tetratricopeptide (TPR) repeat protein</fullName>
    </submittedName>
</protein>
<comment type="similarity">
    <text evidence="5">Belongs to the Rap family.</text>
</comment>
<keyword evidence="4" id="KW-0802">TPR repeat</keyword>
<dbReference type="Proteomes" id="UP000523007">
    <property type="component" value="Unassembled WGS sequence"/>
</dbReference>
<dbReference type="Pfam" id="PF13424">
    <property type="entry name" value="TPR_12"/>
    <property type="match status" value="2"/>
</dbReference>
<dbReference type="InterPro" id="IPR051476">
    <property type="entry name" value="Bac_ResReg_Asp_Phosphatase"/>
</dbReference>
<comment type="subcellular location">
    <subcellularLocation>
        <location evidence="1">Cytoplasm</location>
    </subcellularLocation>
</comment>
<dbReference type="PANTHER" id="PTHR46630:SF1">
    <property type="entry name" value="TETRATRICOPEPTIDE REPEAT PROTEIN 29"/>
    <property type="match status" value="1"/>
</dbReference>
<dbReference type="Gene3D" id="1.25.40.10">
    <property type="entry name" value="Tetratricopeptide repeat domain"/>
    <property type="match status" value="2"/>
</dbReference>
<keyword evidence="2" id="KW-0963">Cytoplasm</keyword>
<reference evidence="6 7" key="1">
    <citation type="submission" date="2020-08" db="EMBL/GenBank/DDBJ databases">
        <title>Sequencing the genomes of 1000 actinobacteria strains.</title>
        <authorList>
            <person name="Klenk H.-P."/>
        </authorList>
    </citation>
    <scope>NUCLEOTIDE SEQUENCE [LARGE SCALE GENOMIC DNA]</scope>
    <source>
        <strain evidence="6 7">DSM 102030</strain>
    </source>
</reference>
<dbReference type="SUPFAM" id="SSF48452">
    <property type="entry name" value="TPR-like"/>
    <property type="match status" value="1"/>
</dbReference>
<evidence type="ECO:0000313" key="7">
    <source>
        <dbReference type="Proteomes" id="UP000523007"/>
    </source>
</evidence>
<dbReference type="InterPro" id="IPR019734">
    <property type="entry name" value="TPR_rpt"/>
</dbReference>
<evidence type="ECO:0000256" key="3">
    <source>
        <dbReference type="ARBA" id="ARBA00022737"/>
    </source>
</evidence>
<gene>
    <name evidence="6" type="ORF">F4561_001511</name>
</gene>
<dbReference type="EMBL" id="JACHJT010000001">
    <property type="protein sequence ID" value="MBB4930691.1"/>
    <property type="molecule type" value="Genomic_DNA"/>
</dbReference>
<keyword evidence="7" id="KW-1185">Reference proteome</keyword>
<evidence type="ECO:0000256" key="2">
    <source>
        <dbReference type="ARBA" id="ARBA00022490"/>
    </source>
</evidence>
<organism evidence="6 7">
    <name type="scientific">Lipingzhangella halophila</name>
    <dbReference type="NCBI Taxonomy" id="1783352"/>
    <lineage>
        <taxon>Bacteria</taxon>
        <taxon>Bacillati</taxon>
        <taxon>Actinomycetota</taxon>
        <taxon>Actinomycetes</taxon>
        <taxon>Streptosporangiales</taxon>
        <taxon>Nocardiopsidaceae</taxon>
        <taxon>Lipingzhangella</taxon>
    </lineage>
</organism>
<name>A0A7W7W1I9_9ACTN</name>
<evidence type="ECO:0000313" key="6">
    <source>
        <dbReference type="EMBL" id="MBB4930691.1"/>
    </source>
</evidence>
<comment type="caution">
    <text evidence="6">The sequence shown here is derived from an EMBL/GenBank/DDBJ whole genome shotgun (WGS) entry which is preliminary data.</text>
</comment>
<keyword evidence="3" id="KW-0677">Repeat</keyword>
<dbReference type="SMART" id="SM00028">
    <property type="entry name" value="TPR"/>
    <property type="match status" value="4"/>
</dbReference>